<dbReference type="RefSeq" id="WP_340286314.1">
    <property type="nucleotide sequence ID" value="NZ_JBBJUP010000003.1"/>
</dbReference>
<evidence type="ECO:0000313" key="6">
    <source>
        <dbReference type="Proteomes" id="UP001364211"/>
    </source>
</evidence>
<dbReference type="GO" id="GO:0016787">
    <property type="term" value="F:hydrolase activity"/>
    <property type="evidence" value="ECO:0007669"/>
    <property type="project" value="UniProtKB-KW"/>
</dbReference>
<dbReference type="Gene3D" id="3.40.50.1820">
    <property type="entry name" value="alpha/beta hydrolase"/>
    <property type="match status" value="1"/>
</dbReference>
<dbReference type="EMBL" id="JBBJUP010000003">
    <property type="protein sequence ID" value="MEJ8278191.1"/>
    <property type="molecule type" value="Genomic_DNA"/>
</dbReference>
<evidence type="ECO:0000256" key="1">
    <source>
        <dbReference type="ARBA" id="ARBA00010515"/>
    </source>
</evidence>
<comment type="caution">
    <text evidence="5">The sequence shown here is derived from an EMBL/GenBank/DDBJ whole genome shotgun (WGS) entry which is preliminary data.</text>
</comment>
<dbReference type="SUPFAM" id="SSF53474">
    <property type="entry name" value="alpha/beta-Hydrolases"/>
    <property type="match status" value="1"/>
</dbReference>
<keyword evidence="6" id="KW-1185">Reference proteome</keyword>
<sequence>MTGSVPAAPVATIEFHRGRSLRSRVVSGVLDRLMTRALRDWTGSTLDPELRDRLAAFDRLAAHLPLPHGTRVGTVSVNGLRAEWVVGRGVRDLDAVLMYLHGGGWVFGGLNSHRALASRLSSAAGRPVLLLDYRMVPDVSLDEEVEDCLAGFRWLVERGVAPARIAIAGDSAGGHLALATALRARDRGLPVPGAVVGLSGVYDMTPSARAGLGPQDDPTGSAVALEWLIETVLAGDEPQRFSPLHGDLAGLPPVLLVVGSDEVVRQDAERLARRLASARAECLLQVWDGQPHVFQAFAPLLPEARRSITEIGRFLRRQFDLSHDVHPPSRDVADRRP</sequence>
<dbReference type="PANTHER" id="PTHR48081:SF30">
    <property type="entry name" value="ACETYL-HYDROLASE LIPR-RELATED"/>
    <property type="match status" value="1"/>
</dbReference>
<evidence type="ECO:0000256" key="2">
    <source>
        <dbReference type="ARBA" id="ARBA00022801"/>
    </source>
</evidence>
<gene>
    <name evidence="5" type="ORF">WJX68_04530</name>
</gene>
<dbReference type="Proteomes" id="UP001364211">
    <property type="component" value="Unassembled WGS sequence"/>
</dbReference>
<evidence type="ECO:0000256" key="3">
    <source>
        <dbReference type="PROSITE-ProRule" id="PRU10038"/>
    </source>
</evidence>
<organism evidence="5 6">
    <name type="scientific">Pseudonocardia spirodelae</name>
    <dbReference type="NCBI Taxonomy" id="3133431"/>
    <lineage>
        <taxon>Bacteria</taxon>
        <taxon>Bacillati</taxon>
        <taxon>Actinomycetota</taxon>
        <taxon>Actinomycetes</taxon>
        <taxon>Pseudonocardiales</taxon>
        <taxon>Pseudonocardiaceae</taxon>
        <taxon>Pseudonocardia</taxon>
    </lineage>
</organism>
<dbReference type="InterPro" id="IPR033140">
    <property type="entry name" value="Lipase_GDXG_put_SER_AS"/>
</dbReference>
<dbReference type="InterPro" id="IPR013094">
    <property type="entry name" value="AB_hydrolase_3"/>
</dbReference>
<dbReference type="InterPro" id="IPR050300">
    <property type="entry name" value="GDXG_lipolytic_enzyme"/>
</dbReference>
<reference evidence="5 6" key="1">
    <citation type="submission" date="2024-03" db="EMBL/GenBank/DDBJ databases">
        <title>Draft genome sequence of Pseudonocardia sp. DW16-2.</title>
        <authorList>
            <person name="Duangmal K."/>
        </authorList>
    </citation>
    <scope>NUCLEOTIDE SEQUENCE [LARGE SCALE GENOMIC DNA]</scope>
    <source>
        <strain evidence="5 6">DW16-2</strain>
    </source>
</reference>
<name>A0ABU8T2K7_9PSEU</name>
<protein>
    <submittedName>
        <fullName evidence="5">Alpha/beta hydrolase</fullName>
    </submittedName>
</protein>
<proteinExistence type="inferred from homology"/>
<dbReference type="InterPro" id="IPR029058">
    <property type="entry name" value="AB_hydrolase_fold"/>
</dbReference>
<comment type="similarity">
    <text evidence="1">Belongs to the 'GDXG' lipolytic enzyme family.</text>
</comment>
<dbReference type="PROSITE" id="PS01174">
    <property type="entry name" value="LIPASE_GDXG_SER"/>
    <property type="match status" value="1"/>
</dbReference>
<dbReference type="PANTHER" id="PTHR48081">
    <property type="entry name" value="AB HYDROLASE SUPERFAMILY PROTEIN C4A8.06C"/>
    <property type="match status" value="1"/>
</dbReference>
<accession>A0ABU8T2K7</accession>
<feature type="domain" description="Alpha/beta hydrolase fold-3" evidence="4">
    <location>
        <begin position="97"/>
        <end position="295"/>
    </location>
</feature>
<evidence type="ECO:0000313" key="5">
    <source>
        <dbReference type="EMBL" id="MEJ8278191.1"/>
    </source>
</evidence>
<dbReference type="Pfam" id="PF07859">
    <property type="entry name" value="Abhydrolase_3"/>
    <property type="match status" value="1"/>
</dbReference>
<evidence type="ECO:0000259" key="4">
    <source>
        <dbReference type="Pfam" id="PF07859"/>
    </source>
</evidence>
<feature type="active site" evidence="3">
    <location>
        <position position="171"/>
    </location>
</feature>
<keyword evidence="2 5" id="KW-0378">Hydrolase</keyword>